<reference evidence="7 8" key="1">
    <citation type="submission" date="2018-09" db="EMBL/GenBank/DDBJ databases">
        <title>Genomic Encyclopedia of Archaeal and Bacterial Type Strains, Phase II (KMG-II): from individual species to whole genera.</title>
        <authorList>
            <person name="Goeker M."/>
        </authorList>
    </citation>
    <scope>NUCLEOTIDE SEQUENCE [LARGE SCALE GENOMIC DNA]</scope>
    <source>
        <strain evidence="7 8">DSM 13151</strain>
    </source>
</reference>
<evidence type="ECO:0000256" key="6">
    <source>
        <dbReference type="SAM" id="Phobius"/>
    </source>
</evidence>
<comment type="subcellular location">
    <subcellularLocation>
        <location evidence="1">Membrane</location>
    </subcellularLocation>
</comment>
<evidence type="ECO:0000313" key="8">
    <source>
        <dbReference type="Proteomes" id="UP000283805"/>
    </source>
</evidence>
<dbReference type="CDD" id="cd06530">
    <property type="entry name" value="S26_SPase_I"/>
    <property type="match status" value="1"/>
</dbReference>
<dbReference type="EMBL" id="RAPO01000003">
    <property type="protein sequence ID" value="RKD93714.1"/>
    <property type="molecule type" value="Genomic_DNA"/>
</dbReference>
<keyword evidence="8" id="KW-1185">Reference proteome</keyword>
<accession>A0A3R7GUM5</accession>
<dbReference type="AlphaFoldDB" id="A0A3R7GUM5"/>
<name>A0A3R7GUM5_9EURY</name>
<dbReference type="InterPro" id="IPR036286">
    <property type="entry name" value="LexA/Signal_pep-like_sf"/>
</dbReference>
<dbReference type="GO" id="GO:0016020">
    <property type="term" value="C:membrane"/>
    <property type="evidence" value="ECO:0007669"/>
    <property type="project" value="UniProtKB-SubCell"/>
</dbReference>
<dbReference type="SUPFAM" id="SSF51306">
    <property type="entry name" value="LexA/Signal peptidase"/>
    <property type="match status" value="1"/>
</dbReference>
<evidence type="ECO:0000256" key="2">
    <source>
        <dbReference type="ARBA" id="ARBA00022692"/>
    </source>
</evidence>
<dbReference type="GO" id="GO:0006465">
    <property type="term" value="P:signal peptide processing"/>
    <property type="evidence" value="ECO:0007669"/>
    <property type="project" value="InterPro"/>
</dbReference>
<feature type="transmembrane region" description="Helical" evidence="6">
    <location>
        <begin position="66"/>
        <end position="90"/>
    </location>
</feature>
<comment type="caution">
    <text evidence="7">The sequence shown here is derived from an EMBL/GenBank/DDBJ whole genome shotgun (WGS) entry which is preliminary data.</text>
</comment>
<feature type="region of interest" description="Disordered" evidence="5">
    <location>
        <begin position="1"/>
        <end position="35"/>
    </location>
</feature>
<proteinExistence type="predicted"/>
<dbReference type="InterPro" id="IPR019533">
    <property type="entry name" value="Peptidase_S26"/>
</dbReference>
<evidence type="ECO:0000256" key="5">
    <source>
        <dbReference type="SAM" id="MobiDB-lite"/>
    </source>
</evidence>
<dbReference type="PANTHER" id="PTHR10806:SF6">
    <property type="entry name" value="SIGNAL PEPTIDASE COMPLEX CATALYTIC SUBUNIT SEC11"/>
    <property type="match status" value="1"/>
</dbReference>
<evidence type="ECO:0000256" key="1">
    <source>
        <dbReference type="ARBA" id="ARBA00004370"/>
    </source>
</evidence>
<gene>
    <name evidence="7" type="ORF">ATJ93_3346</name>
</gene>
<dbReference type="InterPro" id="IPR001733">
    <property type="entry name" value="Peptidase_S26B"/>
</dbReference>
<dbReference type="GO" id="GO:0004252">
    <property type="term" value="F:serine-type endopeptidase activity"/>
    <property type="evidence" value="ECO:0007669"/>
    <property type="project" value="InterPro"/>
</dbReference>
<dbReference type="Proteomes" id="UP000283805">
    <property type="component" value="Unassembled WGS sequence"/>
</dbReference>
<evidence type="ECO:0000256" key="3">
    <source>
        <dbReference type="ARBA" id="ARBA00022989"/>
    </source>
</evidence>
<evidence type="ECO:0000313" key="7">
    <source>
        <dbReference type="EMBL" id="RKD93714.1"/>
    </source>
</evidence>
<dbReference type="Gene3D" id="2.10.109.10">
    <property type="entry name" value="Umud Fragment, subunit A"/>
    <property type="match status" value="1"/>
</dbReference>
<protein>
    <submittedName>
        <fullName evidence="7">Signal peptidase</fullName>
    </submittedName>
</protein>
<dbReference type="PANTHER" id="PTHR10806">
    <property type="entry name" value="SIGNAL PEPTIDASE COMPLEX CATALYTIC SUBUNIT SEC11"/>
    <property type="match status" value="1"/>
</dbReference>
<organism evidence="7 8">
    <name type="scientific">Halopiger aswanensis</name>
    <dbReference type="NCBI Taxonomy" id="148449"/>
    <lineage>
        <taxon>Archaea</taxon>
        <taxon>Methanobacteriati</taxon>
        <taxon>Methanobacteriota</taxon>
        <taxon>Stenosarchaea group</taxon>
        <taxon>Halobacteria</taxon>
        <taxon>Halobacteriales</taxon>
        <taxon>Natrialbaceae</taxon>
        <taxon>Halopiger</taxon>
    </lineage>
</organism>
<evidence type="ECO:0000256" key="4">
    <source>
        <dbReference type="ARBA" id="ARBA00023136"/>
    </source>
</evidence>
<keyword evidence="2 6" id="KW-0812">Transmembrane</keyword>
<keyword evidence="4 6" id="KW-0472">Membrane</keyword>
<keyword evidence="3 6" id="KW-1133">Transmembrane helix</keyword>
<sequence>MSDRPPDESVTDESSTDADPATDTGADVDSDESAADSISVVDDGFLRWIRHSDDPWIAVVRDVSSAVAIVGLVGLVLFAVSGVWPPLVAIESGSMEPDMNTGDLVFVVDSDRFAGDDPIDGTGVVTLENGRESGYETFDRPGDVVVFRPDGNDSRTPVIHRAHFWVEEGENWVDTEAESTNLRGTTCDAVAACPAPHGGFVTKGDNNGLYDQVANAGAETAVVRPDWIVGKAALRIPWLGRIRLAFESLLSQLIDVAVHRMTDPLYR</sequence>